<dbReference type="eggNOG" id="ENOG502RU2N">
    <property type="taxonomic scope" value="Eukaryota"/>
</dbReference>
<accession>C4JIV3</accession>
<name>C4JIV3_UNCRE</name>
<dbReference type="GeneID" id="8440976"/>
<dbReference type="OrthoDB" id="1162399at2759"/>
<dbReference type="InParanoid" id="C4JIV3"/>
<feature type="compositionally biased region" description="Basic and acidic residues" evidence="1">
    <location>
        <begin position="233"/>
        <end position="262"/>
    </location>
</feature>
<dbReference type="Proteomes" id="UP000002058">
    <property type="component" value="Unassembled WGS sequence"/>
</dbReference>
<evidence type="ECO:0000313" key="3">
    <source>
        <dbReference type="Proteomes" id="UP000002058"/>
    </source>
</evidence>
<evidence type="ECO:0000256" key="1">
    <source>
        <dbReference type="SAM" id="MobiDB-lite"/>
    </source>
</evidence>
<dbReference type="STRING" id="336963.C4JIV3"/>
<evidence type="ECO:0000313" key="2">
    <source>
        <dbReference type="EMBL" id="EEP76711.1"/>
    </source>
</evidence>
<sequence length="492" mass="54983">MSLKDLYKAFLADPTEDLLSPNASLHYITTTTTLNGAVEITQHLFKQRSDIKKNAEDILNAVEGTNSLCVEIETTLRFSTSGGAYLPGLEENLLVDRVVTFPLIHIVNLDPNRKISQIRVYWDQGSLLKQVGVIGSYQGNWPLCDGPDQARVVSSSIAVAPKSEKDFKQDGINSQTPLSLLGLQDDQLRPQSGASGVALPATIPAKVHRGMANDSTKRENPVSTHNQTSGILEHFEFAEEPPRLTRPVKERTHFEFGEEPPRRTGPVKELSHFEFGEIPPSGMEPNNTVHPRSNKHISQWDFEDFSTPEKPRSKIRGQDVRHFAWGDEKSASPETPVQKSRTIFPRRDTETHIEFEADAPNPRENCRLTESMGVLRKGLGLYENNLYDETEQVGEEKGTKLAHSATNNTNRNKNFGSQWAISEEPQPNTGENANEPKHIAAGRMKAVKMMDASWDKYDETTNSLDNTAPFARPKRINRNANQPSWSLGDENP</sequence>
<dbReference type="RefSeq" id="XP_002542044.1">
    <property type="nucleotide sequence ID" value="XM_002541998.1"/>
</dbReference>
<dbReference type="EMBL" id="CH476615">
    <property type="protein sequence ID" value="EEP76711.1"/>
    <property type="molecule type" value="Genomic_DNA"/>
</dbReference>
<dbReference type="Gene3D" id="3.10.450.50">
    <property type="match status" value="1"/>
</dbReference>
<dbReference type="InterPro" id="IPR032710">
    <property type="entry name" value="NTF2-like_dom_sf"/>
</dbReference>
<dbReference type="HOGENOM" id="CLU_017360_0_0_1"/>
<gene>
    <name evidence="2" type="ORF">UREG_01560</name>
</gene>
<proteinExistence type="predicted"/>
<reference evidence="3" key="1">
    <citation type="journal article" date="2009" name="Genome Res.">
        <title>Comparative genomic analyses of the human fungal pathogens Coccidioides and their relatives.</title>
        <authorList>
            <person name="Sharpton T.J."/>
            <person name="Stajich J.E."/>
            <person name="Rounsley S.D."/>
            <person name="Gardner M.J."/>
            <person name="Wortman J.R."/>
            <person name="Jordar V.S."/>
            <person name="Maiti R."/>
            <person name="Kodira C.D."/>
            <person name="Neafsey D.E."/>
            <person name="Zeng Q."/>
            <person name="Hung C.-Y."/>
            <person name="McMahan C."/>
            <person name="Muszewska A."/>
            <person name="Grynberg M."/>
            <person name="Mandel M.A."/>
            <person name="Kellner E.M."/>
            <person name="Barker B.M."/>
            <person name="Galgiani J.N."/>
            <person name="Orbach M.J."/>
            <person name="Kirkland T.N."/>
            <person name="Cole G.T."/>
            <person name="Henn M.R."/>
            <person name="Birren B.W."/>
            <person name="Taylor J.W."/>
        </authorList>
    </citation>
    <scope>NUCLEOTIDE SEQUENCE [LARGE SCALE GENOMIC DNA]</scope>
    <source>
        <strain evidence="3">UAMH 1704</strain>
    </source>
</reference>
<dbReference type="OMA" id="GKTGRNW"/>
<feature type="region of interest" description="Disordered" evidence="1">
    <location>
        <begin position="189"/>
        <end position="295"/>
    </location>
</feature>
<feature type="region of interest" description="Disordered" evidence="1">
    <location>
        <begin position="459"/>
        <end position="492"/>
    </location>
</feature>
<keyword evidence="3" id="KW-1185">Reference proteome</keyword>
<dbReference type="KEGG" id="ure:UREG_01560"/>
<dbReference type="AlphaFoldDB" id="C4JIV3"/>
<feature type="compositionally biased region" description="Polar residues" evidence="1">
    <location>
        <begin position="221"/>
        <end position="230"/>
    </location>
</feature>
<protein>
    <submittedName>
        <fullName evidence="2">Uncharacterized protein</fullName>
    </submittedName>
</protein>
<dbReference type="SUPFAM" id="SSF54427">
    <property type="entry name" value="NTF2-like"/>
    <property type="match status" value="1"/>
</dbReference>
<organism evidence="2 3">
    <name type="scientific">Uncinocarpus reesii (strain UAMH 1704)</name>
    <dbReference type="NCBI Taxonomy" id="336963"/>
    <lineage>
        <taxon>Eukaryota</taxon>
        <taxon>Fungi</taxon>
        <taxon>Dikarya</taxon>
        <taxon>Ascomycota</taxon>
        <taxon>Pezizomycotina</taxon>
        <taxon>Eurotiomycetes</taxon>
        <taxon>Eurotiomycetidae</taxon>
        <taxon>Onygenales</taxon>
        <taxon>Onygenaceae</taxon>
        <taxon>Uncinocarpus</taxon>
    </lineage>
</organism>
<dbReference type="VEuPathDB" id="FungiDB:UREG_01560"/>